<evidence type="ECO:0000313" key="3">
    <source>
        <dbReference type="Proteomes" id="UP000198611"/>
    </source>
</evidence>
<dbReference type="InterPro" id="IPR029068">
    <property type="entry name" value="Glyas_Bleomycin-R_OHBP_Dase"/>
</dbReference>
<dbReference type="Gene3D" id="3.10.180.10">
    <property type="entry name" value="2,3-Dihydroxybiphenyl 1,2-Dioxygenase, domain 1"/>
    <property type="match status" value="1"/>
</dbReference>
<dbReference type="Proteomes" id="UP000198611">
    <property type="component" value="Unassembled WGS sequence"/>
</dbReference>
<dbReference type="InterPro" id="IPR037523">
    <property type="entry name" value="VOC_core"/>
</dbReference>
<dbReference type="InterPro" id="IPR049789">
    <property type="entry name" value="ArsI/CadI-like"/>
</dbReference>
<evidence type="ECO:0000313" key="2">
    <source>
        <dbReference type="EMBL" id="SFD58596.1"/>
    </source>
</evidence>
<dbReference type="RefSeq" id="WP_093428541.1">
    <property type="nucleotide sequence ID" value="NZ_FOMJ01000006.1"/>
</dbReference>
<keyword evidence="2" id="KW-0223">Dioxygenase</keyword>
<dbReference type="InterPro" id="IPR004360">
    <property type="entry name" value="Glyas_Fos-R_dOase_dom"/>
</dbReference>
<proteinExistence type="predicted"/>
<dbReference type="PROSITE" id="PS51819">
    <property type="entry name" value="VOC"/>
    <property type="match status" value="1"/>
</dbReference>
<feature type="domain" description="VOC" evidence="1">
    <location>
        <begin position="2"/>
        <end position="116"/>
    </location>
</feature>
<accession>A0A1I1TIY1</accession>
<dbReference type="PANTHER" id="PTHR41294">
    <property type="entry name" value="CADMIUM-INDUCED PROTEIN CADI"/>
    <property type="match status" value="1"/>
</dbReference>
<dbReference type="NCBIfam" id="NF041414">
    <property type="entry name" value="ArsI_CadI_VOC"/>
    <property type="match status" value="1"/>
</dbReference>
<organism evidence="2 3">
    <name type="scientific">Thiohalospira halophila DSM 15071</name>
    <dbReference type="NCBI Taxonomy" id="1123397"/>
    <lineage>
        <taxon>Bacteria</taxon>
        <taxon>Pseudomonadati</taxon>
        <taxon>Pseudomonadota</taxon>
        <taxon>Gammaproteobacteria</taxon>
        <taxon>Thiohalospirales</taxon>
        <taxon>Thiohalospiraceae</taxon>
        <taxon>Thiohalospira</taxon>
    </lineage>
</organism>
<dbReference type="GO" id="GO:0046686">
    <property type="term" value="P:response to cadmium ion"/>
    <property type="evidence" value="ECO:0007669"/>
    <property type="project" value="TreeGrafter"/>
</dbReference>
<keyword evidence="3" id="KW-1185">Reference proteome</keyword>
<protein>
    <submittedName>
        <fullName evidence="2">Glyoxalase/Bleomycin resistance protein/Dioxygenase superfamily protein</fullName>
    </submittedName>
</protein>
<dbReference type="Pfam" id="PF00903">
    <property type="entry name" value="Glyoxalase"/>
    <property type="match status" value="1"/>
</dbReference>
<dbReference type="OrthoDB" id="9789608at2"/>
<dbReference type="SUPFAM" id="SSF54593">
    <property type="entry name" value="Glyoxalase/Bleomycin resistance protein/Dihydroxybiphenyl dioxygenase"/>
    <property type="match status" value="1"/>
</dbReference>
<reference evidence="2 3" key="1">
    <citation type="submission" date="2016-10" db="EMBL/GenBank/DDBJ databases">
        <authorList>
            <person name="de Groot N.N."/>
        </authorList>
    </citation>
    <scope>NUCLEOTIDE SEQUENCE [LARGE SCALE GENOMIC DNA]</scope>
    <source>
        <strain evidence="2 3">HL3</strain>
    </source>
</reference>
<name>A0A1I1TIY1_9GAMM</name>
<dbReference type="AlphaFoldDB" id="A0A1I1TIY1"/>
<keyword evidence="2" id="KW-0560">Oxidoreductase</keyword>
<dbReference type="GO" id="GO:0051213">
    <property type="term" value="F:dioxygenase activity"/>
    <property type="evidence" value="ECO:0007669"/>
    <property type="project" value="UniProtKB-KW"/>
</dbReference>
<dbReference type="PANTHER" id="PTHR41294:SF1">
    <property type="entry name" value="CADMIUM-INDUCED PROTEIN CADI"/>
    <property type="match status" value="1"/>
</dbReference>
<evidence type="ECO:0000259" key="1">
    <source>
        <dbReference type="PROSITE" id="PS51819"/>
    </source>
</evidence>
<dbReference type="InterPro" id="IPR052393">
    <property type="entry name" value="Cadmium-induced_rsp"/>
</dbReference>
<dbReference type="STRING" id="1123397.SAMN05660831_01911"/>
<dbReference type="EMBL" id="FOMJ01000006">
    <property type="protein sequence ID" value="SFD58596.1"/>
    <property type="molecule type" value="Genomic_DNA"/>
</dbReference>
<gene>
    <name evidence="2" type="ORF">SAMN05660831_01911</name>
</gene>
<sequence>MSRFHVHVAVADLGEGIAFYNALFGTEPSVQKEDYAKWELTDPAVNFAISARGREPGVDHLGFQAADEAEQTHLAERARTADAAGLAEVGTTCCYAVSDKYWATDPAGVAWETFHSLGEAQLFHDPASSCCTPAAEEPASTGCCG</sequence>